<dbReference type="PANTHER" id="PTHR44520:SF2">
    <property type="entry name" value="RESPONSE REGULATOR RCP1"/>
    <property type="match status" value="1"/>
</dbReference>
<feature type="region of interest" description="Disordered" evidence="1">
    <location>
        <begin position="98"/>
        <end position="169"/>
    </location>
</feature>
<dbReference type="SUPFAM" id="SSF52172">
    <property type="entry name" value="CheY-like"/>
    <property type="match status" value="1"/>
</dbReference>
<keyword evidence="3" id="KW-1185">Reference proteome</keyword>
<accession>A0ABN3FJJ8</accession>
<proteinExistence type="predicted"/>
<gene>
    <name evidence="2" type="ORF">GCM10010170_010460</name>
</gene>
<dbReference type="InterPro" id="IPR011006">
    <property type="entry name" value="CheY-like_superfamily"/>
</dbReference>
<sequence length="381" mass="40991">MVIVHCGRSVDVATLRWGRTPIEHGTCLLYLLTVGRDKELVLRVRGIQLFIQQITAWMAEESVRALTVSRFGDEQTSALLLNFRHVVGARLAPYGETRTGSVPTGSAAGGGSPMARLSRLSPGPRAAGTVTASVSRLRSQLPYGGRRRRATSPSPAGTAQARSGTAEGEPVMTDVAPILLVEDDPGDELMAREAFEDDAVQTVLHVARDGEQALDFIYRRGAHTTAPRPDFIVLDLNHRHPPGRPPAQPAPTADGPGDHQAARMTAPLTLDVATNDDTLTIAAHGNLDLTTCHHLLAATTDATATNVVATIVLDLTDLGLLRFGRPRRRPSPSSSTRKHSTWPVFCARRPAPHPPSRVGLMPTMNGNRCVHADPRPAGRRR</sequence>
<feature type="region of interest" description="Disordered" evidence="1">
    <location>
        <begin position="240"/>
        <end position="259"/>
    </location>
</feature>
<feature type="region of interest" description="Disordered" evidence="1">
    <location>
        <begin position="324"/>
        <end position="381"/>
    </location>
</feature>
<dbReference type="Gene3D" id="3.40.50.2300">
    <property type="match status" value="1"/>
</dbReference>
<organism evidence="2 3">
    <name type="scientific">Dactylosporangium salmoneum</name>
    <dbReference type="NCBI Taxonomy" id="53361"/>
    <lineage>
        <taxon>Bacteria</taxon>
        <taxon>Bacillati</taxon>
        <taxon>Actinomycetota</taxon>
        <taxon>Actinomycetes</taxon>
        <taxon>Micromonosporales</taxon>
        <taxon>Micromonosporaceae</taxon>
        <taxon>Dactylosporangium</taxon>
    </lineage>
</organism>
<evidence type="ECO:0008006" key="4">
    <source>
        <dbReference type="Google" id="ProtNLM"/>
    </source>
</evidence>
<evidence type="ECO:0000256" key="1">
    <source>
        <dbReference type="SAM" id="MobiDB-lite"/>
    </source>
</evidence>
<dbReference type="Proteomes" id="UP001501444">
    <property type="component" value="Unassembled WGS sequence"/>
</dbReference>
<feature type="compositionally biased region" description="Basic residues" evidence="1">
    <location>
        <begin position="324"/>
        <end position="340"/>
    </location>
</feature>
<evidence type="ECO:0000313" key="3">
    <source>
        <dbReference type="Proteomes" id="UP001501444"/>
    </source>
</evidence>
<dbReference type="RefSeq" id="WP_344611066.1">
    <property type="nucleotide sequence ID" value="NZ_BAAARV010000006.1"/>
</dbReference>
<protein>
    <recommendedName>
        <fullName evidence="4">Response regulatory domain-containing protein</fullName>
    </recommendedName>
</protein>
<dbReference type="EMBL" id="BAAARV010000006">
    <property type="protein sequence ID" value="GAA2331760.1"/>
    <property type="molecule type" value="Genomic_DNA"/>
</dbReference>
<comment type="caution">
    <text evidence="2">The sequence shown here is derived from an EMBL/GenBank/DDBJ whole genome shotgun (WGS) entry which is preliminary data.</text>
</comment>
<dbReference type="InterPro" id="IPR052893">
    <property type="entry name" value="TCS_response_regulator"/>
</dbReference>
<feature type="compositionally biased region" description="Basic and acidic residues" evidence="1">
    <location>
        <begin position="370"/>
        <end position="381"/>
    </location>
</feature>
<reference evidence="2 3" key="1">
    <citation type="journal article" date="2019" name="Int. J. Syst. Evol. Microbiol.">
        <title>The Global Catalogue of Microorganisms (GCM) 10K type strain sequencing project: providing services to taxonomists for standard genome sequencing and annotation.</title>
        <authorList>
            <consortium name="The Broad Institute Genomics Platform"/>
            <consortium name="The Broad Institute Genome Sequencing Center for Infectious Disease"/>
            <person name="Wu L."/>
            <person name="Ma J."/>
        </authorList>
    </citation>
    <scope>NUCLEOTIDE SEQUENCE [LARGE SCALE GENOMIC DNA]</scope>
    <source>
        <strain evidence="2 3">JCM 3272</strain>
    </source>
</reference>
<name>A0ABN3FJJ8_9ACTN</name>
<feature type="compositionally biased region" description="Polar residues" evidence="1">
    <location>
        <begin position="151"/>
        <end position="163"/>
    </location>
</feature>
<evidence type="ECO:0000313" key="2">
    <source>
        <dbReference type="EMBL" id="GAA2331760.1"/>
    </source>
</evidence>
<dbReference type="PANTHER" id="PTHR44520">
    <property type="entry name" value="RESPONSE REGULATOR RCP1-RELATED"/>
    <property type="match status" value="1"/>
</dbReference>